<dbReference type="GO" id="GO:0005737">
    <property type="term" value="C:cytoplasm"/>
    <property type="evidence" value="ECO:0007669"/>
    <property type="project" value="TreeGrafter"/>
</dbReference>
<dbReference type="CDD" id="cd07067">
    <property type="entry name" value="HP_PGM_like"/>
    <property type="match status" value="1"/>
</dbReference>
<dbReference type="InterPro" id="IPR029033">
    <property type="entry name" value="His_PPase_superfam"/>
</dbReference>
<evidence type="ECO:0000313" key="2">
    <source>
        <dbReference type="Proteomes" id="UP000002204"/>
    </source>
</evidence>
<dbReference type="InterPro" id="IPR050275">
    <property type="entry name" value="PGM_Phosphatase"/>
</dbReference>
<proteinExistence type="predicted"/>
<dbReference type="HOGENOM" id="CLU_033323_8_4_11"/>
<dbReference type="SMART" id="SM00855">
    <property type="entry name" value="PGAM"/>
    <property type="match status" value="1"/>
</dbReference>
<dbReference type="AlphaFoldDB" id="C0ZL86"/>
<name>C0ZL86_RHOE4</name>
<dbReference type="SUPFAM" id="SSF53254">
    <property type="entry name" value="Phosphoglycerate mutase-like"/>
    <property type="match status" value="1"/>
</dbReference>
<sequence>MTWVQLLLIRHALPELAEVTEGFADPSLTDAGRVQALRLPAALAPYRITGLFSSPQKRALETADPVAQALDLPVTELEGLAEYDYEQPHYIPMHEVLERAPETYARIKAGWLPESVDGDTFRARVLGAIDDVVAATDNNATVAIFCHGGVINIVLQELLGLERPLTFPIEYVSVTRILVSRDGSRRVGSINETGHVRNMLRV</sequence>
<dbReference type="EMBL" id="AP008957">
    <property type="protein sequence ID" value="BAH30776.1"/>
    <property type="molecule type" value="Genomic_DNA"/>
</dbReference>
<dbReference type="eggNOG" id="COG0406">
    <property type="taxonomic scope" value="Bacteria"/>
</dbReference>
<protein>
    <recommendedName>
        <fullName evidence="3">Histidine phosphatase family protein</fullName>
    </recommendedName>
</protein>
<dbReference type="PANTHER" id="PTHR48100">
    <property type="entry name" value="BROAD-SPECIFICITY PHOSPHATASE YOR283W-RELATED"/>
    <property type="match status" value="1"/>
</dbReference>
<dbReference type="PANTHER" id="PTHR48100:SF1">
    <property type="entry name" value="HISTIDINE PHOSPHATASE FAMILY PROTEIN-RELATED"/>
    <property type="match status" value="1"/>
</dbReference>
<accession>C0ZL86</accession>
<organism evidence="1 2">
    <name type="scientific">Rhodococcus erythropolis (strain PR4 / NBRC 100887)</name>
    <dbReference type="NCBI Taxonomy" id="234621"/>
    <lineage>
        <taxon>Bacteria</taxon>
        <taxon>Bacillati</taxon>
        <taxon>Actinomycetota</taxon>
        <taxon>Actinomycetes</taxon>
        <taxon>Mycobacteriales</taxon>
        <taxon>Nocardiaceae</taxon>
        <taxon>Rhodococcus</taxon>
        <taxon>Rhodococcus erythropolis group</taxon>
    </lineage>
</organism>
<dbReference type="KEGG" id="rer:RER_00680"/>
<dbReference type="GO" id="GO:0016791">
    <property type="term" value="F:phosphatase activity"/>
    <property type="evidence" value="ECO:0007669"/>
    <property type="project" value="TreeGrafter"/>
</dbReference>
<dbReference type="Pfam" id="PF00300">
    <property type="entry name" value="His_Phos_1"/>
    <property type="match status" value="1"/>
</dbReference>
<evidence type="ECO:0008006" key="3">
    <source>
        <dbReference type="Google" id="ProtNLM"/>
    </source>
</evidence>
<gene>
    <name evidence="1" type="ordered locus">RER_00680</name>
</gene>
<dbReference type="Gene3D" id="3.40.50.1240">
    <property type="entry name" value="Phosphoglycerate mutase-like"/>
    <property type="match status" value="1"/>
</dbReference>
<dbReference type="InterPro" id="IPR013078">
    <property type="entry name" value="His_Pase_superF_clade-1"/>
</dbReference>
<reference evidence="1 2" key="2">
    <citation type="journal article" date="2006" name="Environ. Microbiol.">
        <title>Sequence analysis of three plasmids harboured in Rhodococcus erythropolis strain PR4.</title>
        <authorList>
            <person name="Sekine M."/>
            <person name="Tanikawa S."/>
            <person name="Omata S."/>
            <person name="Saito M."/>
            <person name="Fujisawa T."/>
            <person name="Tsukatani N."/>
            <person name="Tajima T."/>
            <person name="Sekigawa T."/>
            <person name="Kosugi H."/>
            <person name="Matsuo Y."/>
            <person name="Nishiko R."/>
            <person name="Imamura K."/>
            <person name="Ito M."/>
            <person name="Narita H."/>
            <person name="Tago S."/>
            <person name="Fujita N."/>
            <person name="Harayama S."/>
        </authorList>
    </citation>
    <scope>NUCLEOTIDE SEQUENCE [LARGE SCALE GENOMIC DNA]</scope>
    <source>
        <strain evidence="2">PR4 / NBRC 100887</strain>
    </source>
</reference>
<reference evidence="2" key="1">
    <citation type="submission" date="2005-03" db="EMBL/GenBank/DDBJ databases">
        <title>Comparison of the complete genome sequences of Rhodococcus erythropolis PR4 and Rhodococcus opacus B4.</title>
        <authorList>
            <person name="Takarada H."/>
            <person name="Sekine M."/>
            <person name="Hosoyama A."/>
            <person name="Yamada R."/>
            <person name="Fujisawa T."/>
            <person name="Omata S."/>
            <person name="Shimizu A."/>
            <person name="Tsukatani N."/>
            <person name="Tanikawa S."/>
            <person name="Fujita N."/>
            <person name="Harayama S."/>
        </authorList>
    </citation>
    <scope>NUCLEOTIDE SEQUENCE [LARGE SCALE GENOMIC DNA]</scope>
    <source>
        <strain evidence="2">PR4 / NBRC 100887</strain>
    </source>
</reference>
<evidence type="ECO:0000313" key="1">
    <source>
        <dbReference type="EMBL" id="BAH30776.1"/>
    </source>
</evidence>
<dbReference type="Proteomes" id="UP000002204">
    <property type="component" value="Chromosome"/>
</dbReference>